<protein>
    <submittedName>
        <fullName evidence="10">ABC transporter permease</fullName>
    </submittedName>
</protein>
<feature type="domain" description="ABC3 transporter permease C-terminal" evidence="8">
    <location>
        <begin position="366"/>
        <end position="463"/>
    </location>
</feature>
<dbReference type="GO" id="GO:0005886">
    <property type="term" value="C:plasma membrane"/>
    <property type="evidence" value="ECO:0007669"/>
    <property type="project" value="UniProtKB-SubCell"/>
</dbReference>
<feature type="transmembrane region" description="Helical" evidence="7">
    <location>
        <begin position="84"/>
        <end position="104"/>
    </location>
</feature>
<name>A0A7V8NW91_9BACT</name>
<evidence type="ECO:0000256" key="1">
    <source>
        <dbReference type="ARBA" id="ARBA00004651"/>
    </source>
</evidence>
<evidence type="ECO:0000256" key="3">
    <source>
        <dbReference type="ARBA" id="ARBA00022692"/>
    </source>
</evidence>
<feature type="non-terminal residue" evidence="10">
    <location>
        <position position="466"/>
    </location>
</feature>
<keyword evidence="4 7" id="KW-1133">Transmembrane helix</keyword>
<sequence length="466" mass="49358">ELAVVAIHKLPEGAIPRGEEIAVRWTVVVTLALIATLTTTLSSLLPAILVGRTDPQPALQASSRGLGARAVRSRLSGWVVGGEVALTTLLLISTGLLFHTLWNLEHARLGFDMTRVTSFSAMPADAAGFGNLGVLEANQPTGPHIATLVYQPVLERMKALPGFQDAALITAPPLSGVDLNSSFTIVGIPENQQHGNDARISAVSGSYAHVMTTPVMRGRMITEANSATAPFVIVVNETFAHRYFPNQDLLGRQISLGGKNTGMLQPYTIVGVIGNQVEQSPASPTKPFILLPYQQIPATSLFYAALLKTIVFFVVKTHADIPVAPAARSVFKQLAPDFALDNFKTMQESFAKSDFNDRVGLYLIGAFGGMAVLMVIAGLYGVLAQIVGYRRREIGIRLALGATPPGILSMVLRQASMLVVAGIAAGIALAAAAGKLEAGFLYGVKPLDTWTYVAVIVLLLLVGGMA</sequence>
<feature type="transmembrane region" description="Helical" evidence="7">
    <location>
        <begin position="25"/>
        <end position="49"/>
    </location>
</feature>
<evidence type="ECO:0000313" key="11">
    <source>
        <dbReference type="Proteomes" id="UP000567293"/>
    </source>
</evidence>
<feature type="transmembrane region" description="Helical" evidence="7">
    <location>
        <begin position="296"/>
        <end position="315"/>
    </location>
</feature>
<keyword evidence="3 7" id="KW-0812">Transmembrane</keyword>
<accession>A0A7V8NW91</accession>
<feature type="transmembrane region" description="Helical" evidence="7">
    <location>
        <begin position="415"/>
        <end position="434"/>
    </location>
</feature>
<dbReference type="Pfam" id="PF12704">
    <property type="entry name" value="MacB_PCD"/>
    <property type="match status" value="1"/>
</dbReference>
<comment type="subcellular location">
    <subcellularLocation>
        <location evidence="1">Cell membrane</location>
        <topology evidence="1">Multi-pass membrane protein</topology>
    </subcellularLocation>
</comment>
<dbReference type="InterPro" id="IPR050250">
    <property type="entry name" value="Macrolide_Exporter_MacB"/>
</dbReference>
<gene>
    <name evidence="10" type="ORF">HRJ53_27080</name>
</gene>
<evidence type="ECO:0000256" key="2">
    <source>
        <dbReference type="ARBA" id="ARBA00022475"/>
    </source>
</evidence>
<dbReference type="InterPro" id="IPR025857">
    <property type="entry name" value="MacB_PCD"/>
</dbReference>
<evidence type="ECO:0000256" key="4">
    <source>
        <dbReference type="ARBA" id="ARBA00022989"/>
    </source>
</evidence>
<evidence type="ECO:0000259" key="9">
    <source>
        <dbReference type="Pfam" id="PF12704"/>
    </source>
</evidence>
<evidence type="ECO:0000256" key="6">
    <source>
        <dbReference type="ARBA" id="ARBA00038076"/>
    </source>
</evidence>
<dbReference type="PANTHER" id="PTHR30572">
    <property type="entry name" value="MEMBRANE COMPONENT OF TRANSPORTER-RELATED"/>
    <property type="match status" value="1"/>
</dbReference>
<feature type="non-terminal residue" evidence="10">
    <location>
        <position position="1"/>
    </location>
</feature>
<feature type="transmembrane region" description="Helical" evidence="7">
    <location>
        <begin position="449"/>
        <end position="465"/>
    </location>
</feature>
<organism evidence="10 11">
    <name type="scientific">Candidatus Acidiferrum panamense</name>
    <dbReference type="NCBI Taxonomy" id="2741543"/>
    <lineage>
        <taxon>Bacteria</taxon>
        <taxon>Pseudomonadati</taxon>
        <taxon>Acidobacteriota</taxon>
        <taxon>Terriglobia</taxon>
        <taxon>Candidatus Acidiferrales</taxon>
        <taxon>Candidatus Acidiferrum</taxon>
    </lineage>
</organism>
<evidence type="ECO:0000256" key="7">
    <source>
        <dbReference type="SAM" id="Phobius"/>
    </source>
</evidence>
<feature type="domain" description="MacB-like periplasmic core" evidence="9">
    <location>
        <begin position="163"/>
        <end position="300"/>
    </location>
</feature>
<keyword evidence="2" id="KW-1003">Cell membrane</keyword>
<dbReference type="AlphaFoldDB" id="A0A7V8NW91"/>
<evidence type="ECO:0000256" key="5">
    <source>
        <dbReference type="ARBA" id="ARBA00023136"/>
    </source>
</evidence>
<feature type="transmembrane region" description="Helical" evidence="7">
    <location>
        <begin position="359"/>
        <end position="383"/>
    </location>
</feature>
<keyword evidence="11" id="KW-1185">Reference proteome</keyword>
<dbReference type="PANTHER" id="PTHR30572:SF4">
    <property type="entry name" value="ABC TRANSPORTER PERMEASE YTRF"/>
    <property type="match status" value="1"/>
</dbReference>
<reference evidence="10" key="1">
    <citation type="submission" date="2020-06" db="EMBL/GenBank/DDBJ databases">
        <title>Legume-microbial interactions unlock mineral nutrients during tropical forest succession.</title>
        <authorList>
            <person name="Epihov D.Z."/>
        </authorList>
    </citation>
    <scope>NUCLEOTIDE SEQUENCE [LARGE SCALE GENOMIC DNA]</scope>
    <source>
        <strain evidence="10">Pan2503</strain>
    </source>
</reference>
<dbReference type="GO" id="GO:0022857">
    <property type="term" value="F:transmembrane transporter activity"/>
    <property type="evidence" value="ECO:0007669"/>
    <property type="project" value="TreeGrafter"/>
</dbReference>
<comment type="similarity">
    <text evidence="6">Belongs to the ABC-4 integral membrane protein family.</text>
</comment>
<evidence type="ECO:0000259" key="8">
    <source>
        <dbReference type="Pfam" id="PF02687"/>
    </source>
</evidence>
<keyword evidence="5 7" id="KW-0472">Membrane</keyword>
<evidence type="ECO:0000313" key="10">
    <source>
        <dbReference type="EMBL" id="MBA0088669.1"/>
    </source>
</evidence>
<dbReference type="EMBL" id="JACDQQ010002622">
    <property type="protein sequence ID" value="MBA0088669.1"/>
    <property type="molecule type" value="Genomic_DNA"/>
</dbReference>
<dbReference type="Pfam" id="PF02687">
    <property type="entry name" value="FtsX"/>
    <property type="match status" value="1"/>
</dbReference>
<comment type="caution">
    <text evidence="10">The sequence shown here is derived from an EMBL/GenBank/DDBJ whole genome shotgun (WGS) entry which is preliminary data.</text>
</comment>
<dbReference type="InterPro" id="IPR003838">
    <property type="entry name" value="ABC3_permease_C"/>
</dbReference>
<dbReference type="Proteomes" id="UP000567293">
    <property type="component" value="Unassembled WGS sequence"/>
</dbReference>
<proteinExistence type="inferred from homology"/>